<dbReference type="InterPro" id="IPR036513">
    <property type="entry name" value="STAS_dom_sf"/>
</dbReference>
<proteinExistence type="predicted"/>
<dbReference type="Proteomes" id="UP000317243">
    <property type="component" value="Unassembled WGS sequence"/>
</dbReference>
<reference evidence="2 3" key="1">
    <citation type="submission" date="2019-02" db="EMBL/GenBank/DDBJ databases">
        <title>Deep-cultivation of Planctomycetes and their phenomic and genomic characterization uncovers novel biology.</title>
        <authorList>
            <person name="Wiegand S."/>
            <person name="Jogler M."/>
            <person name="Boedeker C."/>
            <person name="Pinto D."/>
            <person name="Vollmers J."/>
            <person name="Rivas-Marin E."/>
            <person name="Kohn T."/>
            <person name="Peeters S.H."/>
            <person name="Heuer A."/>
            <person name="Rast P."/>
            <person name="Oberbeckmann S."/>
            <person name="Bunk B."/>
            <person name="Jeske O."/>
            <person name="Meyerdierks A."/>
            <person name="Storesund J.E."/>
            <person name="Kallscheuer N."/>
            <person name="Luecker S."/>
            <person name="Lage O.M."/>
            <person name="Pohl T."/>
            <person name="Merkel B.J."/>
            <person name="Hornburger P."/>
            <person name="Mueller R.-W."/>
            <person name="Bruemmer F."/>
            <person name="Labrenz M."/>
            <person name="Spormann A.M."/>
            <person name="Op Den Camp H."/>
            <person name="Overmann J."/>
            <person name="Amann R."/>
            <person name="Jetten M.S.M."/>
            <person name="Mascher T."/>
            <person name="Medema M.H."/>
            <person name="Devos D.P."/>
            <person name="Kaster A.-K."/>
            <person name="Ovreas L."/>
            <person name="Rohde M."/>
            <person name="Galperin M.Y."/>
            <person name="Jogler C."/>
        </authorList>
    </citation>
    <scope>NUCLEOTIDE SEQUENCE [LARGE SCALE GENOMIC DNA]</scope>
    <source>
        <strain evidence="2 3">KOR42</strain>
    </source>
</reference>
<evidence type="ECO:0000313" key="3">
    <source>
        <dbReference type="Proteomes" id="UP000317243"/>
    </source>
</evidence>
<feature type="domain" description="STAS" evidence="1">
    <location>
        <begin position="31"/>
        <end position="116"/>
    </location>
</feature>
<gene>
    <name evidence="2" type="ORF">KOR42_42080</name>
</gene>
<protein>
    <recommendedName>
        <fullName evidence="1">STAS domain-containing protein</fullName>
    </recommendedName>
</protein>
<dbReference type="CDD" id="cd07043">
    <property type="entry name" value="STAS_anti-anti-sigma_factors"/>
    <property type="match status" value="1"/>
</dbReference>
<dbReference type="Gene3D" id="3.30.750.24">
    <property type="entry name" value="STAS domain"/>
    <property type="match status" value="1"/>
</dbReference>
<dbReference type="SUPFAM" id="SSF52091">
    <property type="entry name" value="SpoIIaa-like"/>
    <property type="match status" value="1"/>
</dbReference>
<accession>A0A5C5W904</accession>
<evidence type="ECO:0000313" key="2">
    <source>
        <dbReference type="EMBL" id="TWT47094.1"/>
    </source>
</evidence>
<keyword evidence="3" id="KW-1185">Reference proteome</keyword>
<dbReference type="PANTHER" id="PTHR33495:SF2">
    <property type="entry name" value="ANTI-SIGMA FACTOR ANTAGONIST TM_1081-RELATED"/>
    <property type="match status" value="1"/>
</dbReference>
<dbReference type="EMBL" id="SIHI01000024">
    <property type="protein sequence ID" value="TWT47094.1"/>
    <property type="molecule type" value="Genomic_DNA"/>
</dbReference>
<dbReference type="PROSITE" id="PS50801">
    <property type="entry name" value="STAS"/>
    <property type="match status" value="1"/>
</dbReference>
<dbReference type="RefSeq" id="WP_197441377.1">
    <property type="nucleotide sequence ID" value="NZ_SIHI01000024.1"/>
</dbReference>
<dbReference type="GO" id="GO:0043856">
    <property type="term" value="F:anti-sigma factor antagonist activity"/>
    <property type="evidence" value="ECO:0007669"/>
    <property type="project" value="TreeGrafter"/>
</dbReference>
<dbReference type="AlphaFoldDB" id="A0A5C5W904"/>
<dbReference type="InterPro" id="IPR002645">
    <property type="entry name" value="STAS_dom"/>
</dbReference>
<name>A0A5C5W904_9PLAN</name>
<sequence length="123" mass="13740">MSIPVTHRDVEGVQVLVIGIDDVSISEDALEEISQKLLDYTVSIPPQVVVDMQHIDFFGSSFIETLFRMWNRIKSAEGGRFALSGLRPYCLEVLQVTNLTSVWPIYPDVDAAVASFKESPPQQ</sequence>
<dbReference type="PANTHER" id="PTHR33495">
    <property type="entry name" value="ANTI-SIGMA FACTOR ANTAGONIST TM_1081-RELATED-RELATED"/>
    <property type="match status" value="1"/>
</dbReference>
<dbReference type="Pfam" id="PF01740">
    <property type="entry name" value="STAS"/>
    <property type="match status" value="1"/>
</dbReference>
<comment type="caution">
    <text evidence="2">The sequence shown here is derived from an EMBL/GenBank/DDBJ whole genome shotgun (WGS) entry which is preliminary data.</text>
</comment>
<organism evidence="2 3">
    <name type="scientific">Thalassoglobus neptunius</name>
    <dbReference type="NCBI Taxonomy" id="1938619"/>
    <lineage>
        <taxon>Bacteria</taxon>
        <taxon>Pseudomonadati</taxon>
        <taxon>Planctomycetota</taxon>
        <taxon>Planctomycetia</taxon>
        <taxon>Planctomycetales</taxon>
        <taxon>Planctomycetaceae</taxon>
        <taxon>Thalassoglobus</taxon>
    </lineage>
</organism>
<evidence type="ECO:0000259" key="1">
    <source>
        <dbReference type="PROSITE" id="PS50801"/>
    </source>
</evidence>